<dbReference type="InterPro" id="IPR000086">
    <property type="entry name" value="NUDIX_hydrolase_dom"/>
</dbReference>
<feature type="domain" description="Nudix hydrolase" evidence="3">
    <location>
        <begin position="67"/>
        <end position="198"/>
    </location>
</feature>
<name>A0A1M5FG86_9HYPH</name>
<evidence type="ECO:0000259" key="3">
    <source>
        <dbReference type="PROSITE" id="PS51462"/>
    </source>
</evidence>
<dbReference type="PANTHER" id="PTHR43046:SF16">
    <property type="entry name" value="ADP-RIBOSE PYROPHOSPHATASE YJHB-RELATED"/>
    <property type="match status" value="1"/>
</dbReference>
<dbReference type="Gene3D" id="3.90.79.10">
    <property type="entry name" value="Nucleoside Triphosphate Pyrophosphohydrolase"/>
    <property type="match status" value="1"/>
</dbReference>
<dbReference type="RefSeq" id="WP_073054339.1">
    <property type="nucleotide sequence ID" value="NZ_FQUP01000003.1"/>
</dbReference>
<gene>
    <name evidence="4" type="ORF">SAMN02745157_3039</name>
</gene>
<dbReference type="Pfam" id="PF12535">
    <property type="entry name" value="Nudix_N"/>
    <property type="match status" value="1"/>
</dbReference>
<reference evidence="4 5" key="1">
    <citation type="submission" date="2016-11" db="EMBL/GenBank/DDBJ databases">
        <authorList>
            <person name="Jaros S."/>
            <person name="Januszkiewicz K."/>
            <person name="Wedrychowicz H."/>
        </authorList>
    </citation>
    <scope>NUCLEOTIDE SEQUENCE [LARGE SCALE GENOMIC DNA]</scope>
    <source>
        <strain evidence="4 5">DSM 19436</strain>
    </source>
</reference>
<dbReference type="InterPro" id="IPR015797">
    <property type="entry name" value="NUDIX_hydrolase-like_dom_sf"/>
</dbReference>
<evidence type="ECO:0000256" key="1">
    <source>
        <dbReference type="ARBA" id="ARBA00001946"/>
    </source>
</evidence>
<dbReference type="PANTHER" id="PTHR43046">
    <property type="entry name" value="GDP-MANNOSE MANNOSYL HYDROLASE"/>
    <property type="match status" value="1"/>
</dbReference>
<dbReference type="PROSITE" id="PS51462">
    <property type="entry name" value="NUDIX"/>
    <property type="match status" value="1"/>
</dbReference>
<sequence length="207" mass="22775">MEDRWLTRAKRLHAVAATGLHFSTDAFDRERYSEIAELAEAMLAELADVPIVRIAGLVSDRATGYATPKIDVRGALIENGRVLLVREQSDGLWTLPGGFADIGHSAAENVVKEMREEAGLDVSATRLYCVRHKAKHAYSPDVRDFYKLFFLCERRGDMAFTASSEISEAGFFPPGQLPPLSRGRVIEGDILAAFALHADPALPTVFD</sequence>
<keyword evidence="5" id="KW-1185">Reference proteome</keyword>
<dbReference type="OrthoDB" id="8480561at2"/>
<evidence type="ECO:0000256" key="2">
    <source>
        <dbReference type="ARBA" id="ARBA00022801"/>
    </source>
</evidence>
<dbReference type="SUPFAM" id="SSF55811">
    <property type="entry name" value="Nudix"/>
    <property type="match status" value="1"/>
</dbReference>
<dbReference type="CDD" id="cd04672">
    <property type="entry name" value="NUDIX_CDP-Chase_like"/>
    <property type="match status" value="1"/>
</dbReference>
<keyword evidence="2" id="KW-0378">Hydrolase</keyword>
<comment type="cofactor">
    <cofactor evidence="1">
        <name>Mg(2+)</name>
        <dbReference type="ChEBI" id="CHEBI:18420"/>
    </cofactor>
</comment>
<dbReference type="Pfam" id="PF00293">
    <property type="entry name" value="NUDIX"/>
    <property type="match status" value="1"/>
</dbReference>
<organism evidence="4 5">
    <name type="scientific">Kaistia soli DSM 19436</name>
    <dbReference type="NCBI Taxonomy" id="1122133"/>
    <lineage>
        <taxon>Bacteria</taxon>
        <taxon>Pseudomonadati</taxon>
        <taxon>Pseudomonadota</taxon>
        <taxon>Alphaproteobacteria</taxon>
        <taxon>Hyphomicrobiales</taxon>
        <taxon>Kaistiaceae</taxon>
        <taxon>Kaistia</taxon>
    </lineage>
</organism>
<protein>
    <submittedName>
        <fullName evidence="4">ADP-ribose pyrophosphatase YjhB, NUDIX family</fullName>
    </submittedName>
</protein>
<dbReference type="STRING" id="1122133.SAMN02745157_3039"/>
<dbReference type="InterPro" id="IPR059176">
    <property type="entry name" value="UDP-X_N"/>
</dbReference>
<proteinExistence type="predicted"/>
<evidence type="ECO:0000313" key="4">
    <source>
        <dbReference type="EMBL" id="SHF90504.1"/>
    </source>
</evidence>
<dbReference type="AlphaFoldDB" id="A0A1M5FG86"/>
<dbReference type="GO" id="GO:0016787">
    <property type="term" value="F:hydrolase activity"/>
    <property type="evidence" value="ECO:0007669"/>
    <property type="project" value="UniProtKB-KW"/>
</dbReference>
<dbReference type="Proteomes" id="UP000184485">
    <property type="component" value="Unassembled WGS sequence"/>
</dbReference>
<dbReference type="Gene3D" id="6.10.250.1120">
    <property type="match status" value="1"/>
</dbReference>
<accession>A0A1M5FG86</accession>
<evidence type="ECO:0000313" key="5">
    <source>
        <dbReference type="Proteomes" id="UP000184485"/>
    </source>
</evidence>
<dbReference type="EMBL" id="FQUP01000003">
    <property type="protein sequence ID" value="SHF90504.1"/>
    <property type="molecule type" value="Genomic_DNA"/>
</dbReference>